<gene>
    <name evidence="1" type="ORF">WMO25_02270</name>
</gene>
<evidence type="ECO:0000313" key="2">
    <source>
        <dbReference type="Proteomes" id="UP001469749"/>
    </source>
</evidence>
<comment type="caution">
    <text evidence="1">The sequence shown here is derived from an EMBL/GenBank/DDBJ whole genome shotgun (WGS) entry which is preliminary data.</text>
</comment>
<reference evidence="1 2" key="1">
    <citation type="submission" date="2024-03" db="EMBL/GenBank/DDBJ databases">
        <title>Human intestinal bacterial collection.</title>
        <authorList>
            <person name="Pauvert C."/>
            <person name="Hitch T.C.A."/>
            <person name="Clavel T."/>
        </authorList>
    </citation>
    <scope>NUCLEOTIDE SEQUENCE [LARGE SCALE GENOMIC DNA]</scope>
    <source>
        <strain evidence="1 2">CLA-AA-H190</strain>
    </source>
</reference>
<name>A0ABV1B0E8_9FIRM</name>
<dbReference type="RefSeq" id="WP_349083858.1">
    <property type="nucleotide sequence ID" value="NZ_JBBMEK010000014.1"/>
</dbReference>
<organism evidence="1 2">
    <name type="scientific">Coprococcus intestinihominis</name>
    <dbReference type="NCBI Taxonomy" id="3133154"/>
    <lineage>
        <taxon>Bacteria</taxon>
        <taxon>Bacillati</taxon>
        <taxon>Bacillota</taxon>
        <taxon>Clostridia</taxon>
        <taxon>Lachnospirales</taxon>
        <taxon>Lachnospiraceae</taxon>
        <taxon>Coprococcus</taxon>
    </lineage>
</organism>
<keyword evidence="2" id="KW-1185">Reference proteome</keyword>
<proteinExistence type="predicted"/>
<sequence>MADFRKKLPRWNPSIYAAFSKVWQMWQLFLTPKDFLKISKSKINFKKTATAATVSKKFSIYAGLGVADASTKPATKLPPTCHN</sequence>
<protein>
    <submittedName>
        <fullName evidence="1">Uncharacterized protein</fullName>
    </submittedName>
</protein>
<dbReference type="EMBL" id="JBBMEK010000014">
    <property type="protein sequence ID" value="MEQ2363920.1"/>
    <property type="molecule type" value="Genomic_DNA"/>
</dbReference>
<dbReference type="Proteomes" id="UP001469749">
    <property type="component" value="Unassembled WGS sequence"/>
</dbReference>
<evidence type="ECO:0000313" key="1">
    <source>
        <dbReference type="EMBL" id="MEQ2363920.1"/>
    </source>
</evidence>
<accession>A0ABV1B0E8</accession>